<gene>
    <name evidence="1" type="ORF">S03H2_49591</name>
</gene>
<sequence length="49" mass="5608">MYKIEKIGESFFYIKVLGTMPPSVAKRFVKDFKAITKDLESFSSIIDGM</sequence>
<protein>
    <submittedName>
        <fullName evidence="1">Uncharacterized protein</fullName>
    </submittedName>
</protein>
<reference evidence="1" key="1">
    <citation type="journal article" date="2014" name="Front. Microbiol.">
        <title>High frequency of phylogenetically diverse reductive dehalogenase-homologous genes in deep subseafloor sedimentary metagenomes.</title>
        <authorList>
            <person name="Kawai M."/>
            <person name="Futagami T."/>
            <person name="Toyoda A."/>
            <person name="Takaki Y."/>
            <person name="Nishi S."/>
            <person name="Hori S."/>
            <person name="Arai W."/>
            <person name="Tsubouchi T."/>
            <person name="Morono Y."/>
            <person name="Uchiyama I."/>
            <person name="Ito T."/>
            <person name="Fujiyama A."/>
            <person name="Inagaki F."/>
            <person name="Takami H."/>
        </authorList>
    </citation>
    <scope>NUCLEOTIDE SEQUENCE</scope>
    <source>
        <strain evidence="1">Expedition CK06-06</strain>
    </source>
</reference>
<name>X1J5H4_9ZZZZ</name>
<organism evidence="1">
    <name type="scientific">marine sediment metagenome</name>
    <dbReference type="NCBI Taxonomy" id="412755"/>
    <lineage>
        <taxon>unclassified sequences</taxon>
        <taxon>metagenomes</taxon>
        <taxon>ecological metagenomes</taxon>
    </lineage>
</organism>
<proteinExistence type="predicted"/>
<accession>X1J5H4</accession>
<comment type="caution">
    <text evidence="1">The sequence shown here is derived from an EMBL/GenBank/DDBJ whole genome shotgun (WGS) entry which is preliminary data.</text>
</comment>
<feature type="non-terminal residue" evidence="1">
    <location>
        <position position="49"/>
    </location>
</feature>
<dbReference type="EMBL" id="BARU01031339">
    <property type="protein sequence ID" value="GAH73584.1"/>
    <property type="molecule type" value="Genomic_DNA"/>
</dbReference>
<evidence type="ECO:0000313" key="1">
    <source>
        <dbReference type="EMBL" id="GAH73584.1"/>
    </source>
</evidence>
<dbReference type="AlphaFoldDB" id="X1J5H4"/>